<protein>
    <submittedName>
        <fullName evidence="2">Esterase/lipase family protein</fullName>
    </submittedName>
</protein>
<feature type="domain" description="GPI inositol-deacylase PGAP1-like alpha/beta" evidence="1">
    <location>
        <begin position="112"/>
        <end position="161"/>
    </location>
</feature>
<name>A0AB39NZY2_9ACTN</name>
<dbReference type="EMBL" id="CP163434">
    <property type="protein sequence ID" value="XDQ23165.1"/>
    <property type="molecule type" value="Genomic_DNA"/>
</dbReference>
<evidence type="ECO:0000313" key="2">
    <source>
        <dbReference type="EMBL" id="XDQ23165.1"/>
    </source>
</evidence>
<dbReference type="Pfam" id="PF07819">
    <property type="entry name" value="PGAP1"/>
    <property type="match status" value="1"/>
</dbReference>
<geneLocation type="plasmid" evidence="2">
    <name>unnamed1</name>
</geneLocation>
<gene>
    <name evidence="2" type="ORF">AB5J48_34045</name>
</gene>
<dbReference type="InterPro" id="IPR012908">
    <property type="entry name" value="PGAP1-ab_dom-like"/>
</dbReference>
<reference evidence="2" key="1">
    <citation type="submission" date="2024-07" db="EMBL/GenBank/DDBJ databases">
        <authorList>
            <person name="Yu S.T."/>
        </authorList>
    </citation>
    <scope>NUCLEOTIDE SEQUENCE</scope>
    <source>
        <strain evidence="2">R17</strain>
        <plasmid evidence="2">unnamed1</plasmid>
    </source>
</reference>
<dbReference type="SUPFAM" id="SSF53474">
    <property type="entry name" value="alpha/beta-Hydrolases"/>
    <property type="match status" value="1"/>
</dbReference>
<accession>A0AB39NZY2</accession>
<dbReference type="RefSeq" id="WP_369153699.1">
    <property type="nucleotide sequence ID" value="NZ_CP163434.1"/>
</dbReference>
<dbReference type="AlphaFoldDB" id="A0AB39NZY2"/>
<sequence>MLLSGLLAGSPAAAASVDCTNSSLQQVAETQKPQEPVRNTMPVVFVHGIASGADTWNGSDSEGSFPRTVADLPKTSAWTFDYKPAQPGWVTDPRIGPALSDSINCLAQATGYKVMVVAHSMGGLVAQYAVSLPNDRAGGKTSQNVAEVVTIGTPTHGSKAASILHVGSVFAAPFLPTMEAVFGACAQYGASEDGSVCGIVDVLRGDQGTALRYDSPQIKALPPWPKELPVRAIAGDIEVSVDPLDLKPIPLGAIGDVAVTLPSATAYSNKTGNPYVCKDKQDLLRLVLVTQGSKCDHFTLKTQPTVVAMVVKQINRVQQQQTGLRTPELAYASGNTINLWVDGKTKALATIPSGYRAEQIAWSDSGLSVAWTTAKDDGSGRRAYLVRRGRGAPPVRARVRSWDCSCSTIAFRGEELVSDGASTPEQAALWSYPSSGKARKLAPVKALRPIDECFGPACGRLDLLGPGPNGTVSVAYIDAGGNFTGVGKLYRVDTQGRVERLGDADGSGRIGNETFSPTRDKIAIPWFGHYSACEEFSNLVVLDQRSGLVSKPDLPDLPGNVWLASSWFDSKGQVHAAFRSEPGCGSNDQFDSDGARVPKWGAAHVYKLVGGQWVKTNEAPVLAREVHRGGRAASLLGTFPDSATGGYSEGRLVAQNAANKTVDVAQRVHAFAWRPQTP</sequence>
<dbReference type="Gene3D" id="3.40.50.1820">
    <property type="entry name" value="alpha/beta hydrolase"/>
    <property type="match status" value="1"/>
</dbReference>
<organism evidence="2">
    <name type="scientific">Streptomyces sp. R17</name>
    <dbReference type="NCBI Taxonomy" id="3238626"/>
    <lineage>
        <taxon>Bacteria</taxon>
        <taxon>Bacillati</taxon>
        <taxon>Actinomycetota</taxon>
        <taxon>Actinomycetes</taxon>
        <taxon>Kitasatosporales</taxon>
        <taxon>Streptomycetaceae</taxon>
        <taxon>Streptomyces</taxon>
    </lineage>
</organism>
<dbReference type="InterPro" id="IPR029058">
    <property type="entry name" value="AB_hydrolase_fold"/>
</dbReference>
<dbReference type="GO" id="GO:0016788">
    <property type="term" value="F:hydrolase activity, acting on ester bonds"/>
    <property type="evidence" value="ECO:0007669"/>
    <property type="project" value="InterPro"/>
</dbReference>
<keyword evidence="2" id="KW-0614">Plasmid</keyword>
<dbReference type="SUPFAM" id="SSF82171">
    <property type="entry name" value="DPP6 N-terminal domain-like"/>
    <property type="match status" value="1"/>
</dbReference>
<evidence type="ECO:0000259" key="1">
    <source>
        <dbReference type="Pfam" id="PF07819"/>
    </source>
</evidence>
<proteinExistence type="predicted"/>